<name>Q0W467_METAR</name>
<gene>
    <name evidence="1" type="ORF">RCIA129</name>
</gene>
<evidence type="ECO:0000313" key="1">
    <source>
        <dbReference type="EMBL" id="CAJ36826.1"/>
    </source>
</evidence>
<organism evidence="1 2">
    <name type="scientific">Methanocella arvoryzae (strain DSM 22066 / NBRC 105507 / MRE50)</name>
    <dbReference type="NCBI Taxonomy" id="351160"/>
    <lineage>
        <taxon>Archaea</taxon>
        <taxon>Methanobacteriati</taxon>
        <taxon>Methanobacteriota</taxon>
        <taxon>Stenosarchaea group</taxon>
        <taxon>Methanomicrobia</taxon>
        <taxon>Methanocellales</taxon>
        <taxon>Methanocellaceae</taxon>
        <taxon>Methanocella</taxon>
    </lineage>
</organism>
<sequence>MFPCRECNQWYQGKWEVGECPEIRETFSNWEVREVRRSERRKVSARRIREDKPAVRNRLENACHGRRSKGEYQCKGTV</sequence>
<keyword evidence="2" id="KW-1185">Reference proteome</keyword>
<dbReference type="Proteomes" id="UP000000663">
    <property type="component" value="Chromosome"/>
</dbReference>
<reference evidence="1 2" key="1">
    <citation type="journal article" date="2006" name="Science">
        <title>Genome of rice cluster I archaea -- the key methane producers in the rice rhizosphere.</title>
        <authorList>
            <person name="Erkel C."/>
            <person name="Kube M."/>
            <person name="Reinhardt R."/>
            <person name="Liesack W."/>
        </authorList>
    </citation>
    <scope>NUCLEOTIDE SEQUENCE [LARGE SCALE GENOMIC DNA]</scope>
    <source>
        <strain evidence="2">DSM 22066 / NBRC 105507 / MRE50</strain>
    </source>
</reference>
<dbReference type="EMBL" id="AM114193">
    <property type="protein sequence ID" value="CAJ36826.1"/>
    <property type="molecule type" value="Genomic_DNA"/>
</dbReference>
<dbReference type="KEGG" id="rci:RCIA129"/>
<proteinExistence type="predicted"/>
<dbReference type="AlphaFoldDB" id="Q0W467"/>
<protein>
    <submittedName>
        <fullName evidence="1">Uncharacterized protein</fullName>
    </submittedName>
</protein>
<accession>Q0W467</accession>
<evidence type="ECO:0000313" key="2">
    <source>
        <dbReference type="Proteomes" id="UP000000663"/>
    </source>
</evidence>